<evidence type="ECO:0007829" key="7">
    <source>
        <dbReference type="PubMed" id="22905912"/>
    </source>
</evidence>
<evidence type="ECO:0000256" key="1">
    <source>
        <dbReference type="SAM" id="MobiDB-lite"/>
    </source>
</evidence>
<dbReference type="ChiTaRS" id="COL1A1">
    <property type="organism name" value="human"/>
</dbReference>
<dbReference type="AlphaFoldDB" id="I3L3H7"/>
<reference evidence="3 4" key="2">
    <citation type="journal article" date="2004" name="Nature">
        <title>Finishing the euchromatic sequence of the human genome.</title>
        <authorList>
            <consortium name="International Human Genome Sequencing Consortium"/>
        </authorList>
    </citation>
    <scope>NUCLEOTIDE SEQUENCE [LARGE SCALE GENOMIC DNA]</scope>
</reference>
<keyword evidence="4" id="KW-1185">Reference proteome</keyword>
<feature type="region of interest" description="Disordered" evidence="1">
    <location>
        <begin position="1"/>
        <end position="29"/>
    </location>
</feature>
<dbReference type="Pfam" id="PF00093">
    <property type="entry name" value="VWC"/>
    <property type="match status" value="1"/>
</dbReference>
<dbReference type="ExpressionAtlas" id="I3L3H7">
    <property type="expression patterns" value="baseline and differential"/>
</dbReference>
<dbReference type="FunFam" id="2.10.70.10:FF:000013">
    <property type="entry name" value="Collagen, type I, alpha 1"/>
    <property type="match status" value="1"/>
</dbReference>
<dbReference type="PANTHER" id="PTHR46439">
    <property type="entry name" value="CYSTEINE-RICH MOTOR NEURON 1 PROTEIN"/>
    <property type="match status" value="1"/>
</dbReference>
<dbReference type="PROSITE" id="PS50184">
    <property type="entry name" value="VWFC_2"/>
    <property type="match status" value="1"/>
</dbReference>
<reference evidence="7" key="4">
    <citation type="journal article" date="2012" name="J. Proteome Res.">
        <title>Resveratrol-induced changes of the human adipocyte secretion profile.</title>
        <authorList>
            <person name="Rosenow A."/>
            <person name="Noben J.P."/>
            <person name="Jocken J."/>
            <person name="Kallendrusch S."/>
            <person name="Fischer-Posovszky P."/>
            <person name="Mariman E.C."/>
            <person name="Renes J."/>
        </authorList>
    </citation>
    <scope>IDENTIFICATION BY MASS SPECTROMETRY [LARGE SCALE ANALYSIS]</scope>
</reference>
<dbReference type="ProteomicsDB" id="47230"/>
<reference evidence="8" key="5">
    <citation type="journal article" date="2014" name="J. Proteomics">
        <title>An enzyme assisted RP-RPLC approach for in-depth analysis of human liver phosphoproteome.</title>
        <authorList>
            <person name="Bian Y."/>
            <person name="Song C."/>
            <person name="Cheng K."/>
            <person name="Dong M."/>
            <person name="Wang F."/>
            <person name="Huang J."/>
            <person name="Sun D."/>
            <person name="Wang L."/>
            <person name="Ye M."/>
            <person name="Zou H."/>
        </authorList>
    </citation>
    <scope>IDENTIFICATION BY MASS SPECTROMETRY [LARGE SCALE ANALYSIS]</scope>
</reference>
<evidence type="ECO:0000259" key="2">
    <source>
        <dbReference type="PROSITE" id="PS50184"/>
    </source>
</evidence>
<proteinExistence type="evidence at protein level"/>
<dbReference type="MassIVE" id="I3L3H7"/>
<reference evidence="3" key="6">
    <citation type="submission" date="2025-08" db="UniProtKB">
        <authorList>
            <consortium name="Ensembl"/>
        </authorList>
    </citation>
    <scope>IDENTIFICATION</scope>
</reference>
<reference evidence="3 4" key="3">
    <citation type="journal article" date="2006" name="Nature">
        <title>DNA sequence of human chromosome 17 and analysis of rearrangement in the human lineage.</title>
        <authorList>
            <person name="Zody M.C."/>
            <person name="Garber M."/>
            <person name="Adams D.J."/>
            <person name="Sharpe T."/>
            <person name="Harrow J."/>
            <person name="Lupski J.R."/>
            <person name="Nicholson C."/>
            <person name="Searle S.M."/>
            <person name="Wilming L."/>
            <person name="Young S.K."/>
            <person name="Abouelleil A."/>
            <person name="Allen N.R."/>
            <person name="Bi W."/>
            <person name="Bloom T."/>
            <person name="Borowsky M.L."/>
            <person name="Bugalter B.E."/>
            <person name="Butler J."/>
            <person name="Chang J.L."/>
            <person name="Chen C.K."/>
            <person name="Cook A."/>
            <person name="Corum B."/>
            <person name="Cuomo C.A."/>
            <person name="de Jong P.J."/>
            <person name="DeCaprio D."/>
            <person name="Dewar K."/>
            <person name="FitzGerald M."/>
            <person name="Gilbert J."/>
            <person name="Gibson R."/>
            <person name="Gnerre S."/>
            <person name="Goldstein S."/>
            <person name="Grafham D.V."/>
            <person name="Grocock R."/>
            <person name="Hafez N."/>
            <person name="Hagopian D.S."/>
            <person name="Hart E."/>
            <person name="Norman C.H."/>
            <person name="Humphray S."/>
            <person name="Jaffe D.B."/>
            <person name="Jones M."/>
            <person name="Kamal M."/>
            <person name="Khodiyar V.K."/>
            <person name="LaButti K."/>
            <person name="Laird G."/>
            <person name="Lehoczky J."/>
            <person name="Liu X."/>
            <person name="Lokyitsang T."/>
            <person name="Loveland J."/>
            <person name="Lui A."/>
            <person name="Macdonald P."/>
            <person name="Major J.E."/>
            <person name="Matthews L."/>
            <person name="Mauceli E."/>
            <person name="McCarroll S.A."/>
            <person name="Mihalev A.H."/>
            <person name="Mudge J."/>
            <person name="Nguyen C."/>
            <person name="Nicol R."/>
            <person name="O'Leary S.B."/>
            <person name="Osoegawa K."/>
            <person name="Schwartz D.C."/>
            <person name="Shaw-Smith C."/>
            <person name="Stankiewicz P."/>
            <person name="Steward C."/>
            <person name="Swarbreck D."/>
            <person name="Venkataraman V."/>
            <person name="Whittaker C.A."/>
            <person name="Yang X."/>
            <person name="Zimmer A.R."/>
            <person name="Bradley A."/>
            <person name="Hubbard T."/>
            <person name="Birren B.W."/>
            <person name="Rogers J."/>
            <person name="Lander E.S."/>
            <person name="Nusbaum C."/>
        </authorList>
    </citation>
    <scope>NUCLEOTIDE SEQUENCE [LARGE SCALE GENOMIC DNA]</scope>
</reference>
<reference evidence="3 4" key="1">
    <citation type="journal article" date="2001" name="Nature">
        <title>Initial sequencing and analysis of the human genome.</title>
        <authorList>
            <consortium name="International Human Genome Sequencing Consortium"/>
            <person name="Lander E.S."/>
            <person name="Linton L.M."/>
            <person name="Birren B."/>
            <person name="Nusbaum C."/>
            <person name="Zody M.C."/>
            <person name="Baldwin J."/>
            <person name="Devon K."/>
            <person name="Dewar K."/>
            <person name="Doyle M."/>
            <person name="FitzHugh W."/>
            <person name="Funke R."/>
            <person name="Gage D."/>
            <person name="Harris K."/>
            <person name="Heaford A."/>
            <person name="Howland J."/>
            <person name="Kann L."/>
            <person name="Lehoczky J."/>
            <person name="LeVine R."/>
            <person name="McEwan P."/>
            <person name="McKernan K."/>
            <person name="Meldrim J."/>
            <person name="Mesirov J.P."/>
            <person name="Miranda C."/>
            <person name="Morris W."/>
            <person name="Naylor J."/>
            <person name="Raymond C."/>
            <person name="Rosetti M."/>
            <person name="Santos R."/>
            <person name="Sheridan A."/>
            <person name="Sougnez C."/>
            <person name="Stange-Thomann N."/>
            <person name="Stojanovic N."/>
            <person name="Subramanian A."/>
            <person name="Wyman D."/>
            <person name="Rogers J."/>
            <person name="Sulston J."/>
            <person name="Ainscough R."/>
            <person name="Beck S."/>
            <person name="Bentley D."/>
            <person name="Burton J."/>
            <person name="Clee C."/>
            <person name="Carter N."/>
            <person name="Coulson A."/>
            <person name="Deadman R."/>
            <person name="Deloukas P."/>
            <person name="Dunham A."/>
            <person name="Dunham I."/>
            <person name="Durbin R."/>
            <person name="French L."/>
            <person name="Grafham D."/>
            <person name="Gregory S."/>
            <person name="Hubbard T."/>
            <person name="Humphray S."/>
            <person name="Hunt A."/>
            <person name="Jones M."/>
            <person name="Lloyd C."/>
            <person name="McMurray A."/>
            <person name="Matthews L."/>
            <person name="Mercer S."/>
            <person name="Milne S."/>
            <person name="Mullikin J.C."/>
            <person name="Mungall A."/>
            <person name="Plumb R."/>
            <person name="Ross M."/>
            <person name="Shownkeen R."/>
            <person name="Sims S."/>
            <person name="Waterston R.H."/>
            <person name="Wilson R.K."/>
            <person name="Hillier L.W."/>
            <person name="McPherson J.D."/>
            <person name="Marra M.A."/>
            <person name="Mardis E.R."/>
            <person name="Fulton L.A."/>
            <person name="Chinwalla A.T."/>
            <person name="Pepin K.H."/>
            <person name="Gish W.R."/>
            <person name="Chissoe S.L."/>
            <person name="Wendl M.C."/>
            <person name="Delehaunty K.D."/>
            <person name="Miner T.L."/>
            <person name="Delehaunty A."/>
            <person name="Kramer J.B."/>
            <person name="Cook L.L."/>
            <person name="Fulton R.S."/>
            <person name="Johnson D.L."/>
            <person name="Minx P.J."/>
            <person name="Clifton S.W."/>
            <person name="Hawkins T."/>
            <person name="Branscomb E."/>
            <person name="Predki P."/>
            <person name="Richardson P."/>
            <person name="Wenning S."/>
            <person name="Slezak T."/>
            <person name="Doggett N."/>
            <person name="Cheng J.F."/>
            <person name="Olsen A."/>
            <person name="Lucas S."/>
            <person name="Elkin C."/>
            <person name="Uberbacher E."/>
            <person name="Frazier M."/>
            <person name="Gibbs R.A."/>
            <person name="Muzny D.M."/>
            <person name="Scherer S.E."/>
            <person name="Bouck J.B."/>
            <person name="Sodergren E.J."/>
            <person name="Worley K.C."/>
            <person name="Rives C.M."/>
            <person name="Gorrell J.H."/>
            <person name="Metzker M.L."/>
            <person name="Naylor S.L."/>
            <person name="Kucherlapati R.S."/>
            <person name="Nelson D.L."/>
            <person name="Weinstock G.M."/>
            <person name="Sakaki Y."/>
            <person name="Fujiyama A."/>
            <person name="Hattori M."/>
            <person name="Yada T."/>
            <person name="Toyoda A."/>
            <person name="Itoh T."/>
            <person name="Kawagoe C."/>
            <person name="Watanabe H."/>
            <person name="Totoki Y."/>
            <person name="Taylor T."/>
            <person name="Weissenbach J."/>
            <person name="Heilig R."/>
            <person name="Saurin W."/>
            <person name="Artiguenave F."/>
            <person name="Brottier P."/>
            <person name="Bruls T."/>
            <person name="Pelletier E."/>
            <person name="Robert C."/>
            <person name="Wincker P."/>
            <person name="Smith D.R."/>
            <person name="Doucette-Stamm L."/>
            <person name="Rubenfield M."/>
            <person name="Weinstock K."/>
            <person name="Lee H.M."/>
            <person name="Dubois J."/>
            <person name="Rosenthal A."/>
            <person name="Platzer M."/>
            <person name="Nyakatura G."/>
            <person name="Taudien S."/>
            <person name="Rump A."/>
            <person name="Yang H."/>
            <person name="Yu J."/>
            <person name="Wang J."/>
            <person name="Huang G."/>
            <person name="Gu J."/>
            <person name="Hood L."/>
            <person name="Rowen L."/>
            <person name="Madan A."/>
            <person name="Qin S."/>
            <person name="Davis R.W."/>
            <person name="Federspiel N.A."/>
            <person name="Abola A.P."/>
            <person name="Proctor M.J."/>
            <person name="Myers R.M."/>
            <person name="Schmutz J."/>
            <person name="Dickson M."/>
            <person name="Grimwood J."/>
            <person name="Cox D.R."/>
            <person name="Olson M.V."/>
            <person name="Kaul R."/>
            <person name="Raymond C."/>
            <person name="Shimizu N."/>
            <person name="Kawasaki K."/>
            <person name="Minoshima S."/>
            <person name="Evans G.A."/>
            <person name="Athanasiou M."/>
            <person name="Schultz R."/>
            <person name="Roe B.A."/>
            <person name="Chen F."/>
            <person name="Pan H."/>
            <person name="Ramser J."/>
            <person name="Lehrach H."/>
            <person name="Reinhardt R."/>
            <person name="McCombie W.R."/>
            <person name="de la Bastide M."/>
            <person name="Dedhia N."/>
            <person name="Blocker H."/>
            <person name="Hornischer K."/>
            <person name="Nordsiek G."/>
            <person name="Agarwala R."/>
            <person name="Aravind L."/>
            <person name="Bailey J.A."/>
            <person name="Bateman A."/>
            <person name="Batzoglou S."/>
            <person name="Birney E."/>
            <person name="Bork P."/>
            <person name="Brown D.G."/>
            <person name="Burge C.B."/>
            <person name="Cerutti L."/>
            <person name="Chen H.C."/>
            <person name="Church D."/>
            <person name="Clamp M."/>
            <person name="Copley R.R."/>
            <person name="Doerks T."/>
            <person name="Eddy S.R."/>
            <person name="Eichler E.E."/>
            <person name="Furey T.S."/>
            <person name="Galagan J."/>
            <person name="Gilbert J.G."/>
            <person name="Harmon C."/>
            <person name="Hayashizaki Y."/>
            <person name="Haussler D."/>
            <person name="Hermjakob H."/>
            <person name="Hokamp K."/>
            <person name="Jang W."/>
            <person name="Johnson L.S."/>
            <person name="Jones T.A."/>
            <person name="Kasif S."/>
            <person name="Kaspryzk A."/>
            <person name="Kennedy S."/>
            <person name="Kent W.J."/>
            <person name="Kitts P."/>
            <person name="Koonin E.V."/>
            <person name="Korf I."/>
            <person name="Kulp D."/>
            <person name="Lancet D."/>
            <person name="Lowe T.M."/>
            <person name="McLysaght A."/>
            <person name="Mikkelsen T."/>
            <person name="Moran J.V."/>
            <person name="Mulder N."/>
            <person name="Pollara V.J."/>
            <person name="Ponting C.P."/>
            <person name="Schuler G."/>
            <person name="Schultz J."/>
            <person name="Slater G."/>
            <person name="Smit A.F."/>
            <person name="Stupka E."/>
            <person name="Szustakowski J."/>
            <person name="Thierry-Mieg D."/>
            <person name="Thierry-Mieg J."/>
            <person name="Wagner L."/>
            <person name="Wallis J."/>
            <person name="Wheeler R."/>
            <person name="Williams A."/>
            <person name="Wolf Y.I."/>
            <person name="Wolfe K.H."/>
            <person name="Yang S.P."/>
            <person name="Yeh R.F."/>
            <person name="Collins F."/>
            <person name="Guyer M.S."/>
            <person name="Peterson J."/>
            <person name="Felsenfeld A."/>
            <person name="Wetterstrand K.A."/>
            <person name="Patrinos A."/>
            <person name="Morgan M.J."/>
            <person name="de Jong P."/>
            <person name="Catanese J.J."/>
            <person name="Osoegawa K."/>
            <person name="Shizuya H."/>
            <person name="Choi S."/>
            <person name="Chen Y.J."/>
        </authorList>
    </citation>
    <scope>NUCLEOTIDE SEQUENCE [LARGE SCALE GENOMIC DNA]</scope>
</reference>
<dbReference type="Antibodypedia" id="1980">
    <property type="antibodies" value="897 antibodies from 45 providers"/>
</dbReference>
<dbReference type="UCSC" id="uc060hgo.1">
    <property type="organism name" value="human"/>
</dbReference>
<dbReference type="EMBL" id="KF459573">
    <property type="status" value="NOT_ANNOTATED_CDS"/>
    <property type="molecule type" value="Genomic_DNA"/>
</dbReference>
<evidence type="ECO:0000313" key="3">
    <source>
        <dbReference type="Ensembl" id="ENSP00000460459.1"/>
    </source>
</evidence>
<dbReference type="OrthoDB" id="8939548at2759"/>
<feature type="domain" description="VWFC" evidence="2">
    <location>
        <begin position="56"/>
        <end position="114"/>
    </location>
</feature>
<dbReference type="VEuPathDB" id="HostDB:ENSG00000108821"/>
<feature type="region of interest" description="Disordered" evidence="1">
    <location>
        <begin position="99"/>
        <end position="154"/>
    </location>
</feature>
<dbReference type="Ensembl" id="ENST00000507689.1">
    <property type="protein sequence ID" value="ENSP00000460459.1"/>
    <property type="gene ID" value="ENSG00000108821.14"/>
</dbReference>
<evidence type="ECO:0007829" key="6">
    <source>
        <dbReference type="ProteomicsDB" id="I3L3H7"/>
    </source>
</evidence>
<dbReference type="GO" id="GO:0005581">
    <property type="term" value="C:collagen trimer"/>
    <property type="evidence" value="ECO:0007669"/>
    <property type="project" value="UniProtKB-ARBA"/>
</dbReference>
<name>I3L3H7_HUMAN</name>
<dbReference type="SMART" id="SM00214">
    <property type="entry name" value="VWC"/>
    <property type="match status" value="1"/>
</dbReference>
<dbReference type="SUPFAM" id="SSF57603">
    <property type="entry name" value="FnI-like domain"/>
    <property type="match status" value="1"/>
</dbReference>
<dbReference type="InterPro" id="IPR001007">
    <property type="entry name" value="VWF_dom"/>
</dbReference>
<dbReference type="Proteomes" id="UP000005640">
    <property type="component" value="Chromosome 17"/>
</dbReference>
<dbReference type="HGNC" id="HGNC:2197">
    <property type="gene designation" value="COL1A1"/>
</dbReference>
<keyword evidence="5 6" id="KW-1267">Proteomics identification</keyword>
<evidence type="ECO:0007829" key="5">
    <source>
        <dbReference type="PeptideAtlas" id="I3L3H7"/>
    </source>
</evidence>
<accession>I3L3H7</accession>
<dbReference type="PROSITE" id="PS01208">
    <property type="entry name" value="VWFC_1"/>
    <property type="match status" value="1"/>
</dbReference>
<reference evidence="3" key="7">
    <citation type="submission" date="2025-09" db="UniProtKB">
        <authorList>
            <consortium name="Ensembl"/>
        </authorList>
    </citation>
    <scope>IDENTIFICATION</scope>
</reference>
<feature type="compositionally biased region" description="Basic and acidic residues" evidence="1">
    <location>
        <begin position="1"/>
        <end position="22"/>
    </location>
</feature>
<dbReference type="EMBL" id="AC015909">
    <property type="status" value="NOT_ANNOTATED_CDS"/>
    <property type="molecule type" value="Genomic_DNA"/>
</dbReference>
<gene>
    <name evidence="3" type="primary">COL1A1</name>
</gene>
<dbReference type="Bgee" id="ENSG00000108821">
    <property type="expression patterns" value="Expressed in stromal cell of endometrium and 220 other cell types or tissues"/>
</dbReference>
<organism evidence="3 4">
    <name type="scientific">Homo sapiens</name>
    <name type="common">Human</name>
    <dbReference type="NCBI Taxonomy" id="9606"/>
    <lineage>
        <taxon>Eukaryota</taxon>
        <taxon>Metazoa</taxon>
        <taxon>Chordata</taxon>
        <taxon>Craniata</taxon>
        <taxon>Vertebrata</taxon>
        <taxon>Euteleostomi</taxon>
        <taxon>Mammalia</taxon>
        <taxon>Eutheria</taxon>
        <taxon>Euarchontoglires</taxon>
        <taxon>Primates</taxon>
        <taxon>Haplorrhini</taxon>
        <taxon>Catarrhini</taxon>
        <taxon>Hominidae</taxon>
        <taxon>Homo</taxon>
    </lineage>
</organism>
<dbReference type="InterPro" id="IPR052624">
    <property type="entry name" value="CRIM1"/>
</dbReference>
<dbReference type="GeneTree" id="ENSGT00940000156584"/>
<sequence length="154" mass="16361">MRSRRAFKDLRKEERGEGREVKNPSVPLRPGGKVVKLGVAVTTDNAPLPPVPVPPITCVQNGLRYHDRDVWKPEPCRICVCDNGKVLCDDVICDETKNCPGAEVPEGECCPVCPDGSESPTDQETTGVEGPKGDTGPRGPRGPAGPPGRDGIPG</sequence>
<dbReference type="Gene3D" id="2.10.70.10">
    <property type="entry name" value="Complement Module, domain 1"/>
    <property type="match status" value="1"/>
</dbReference>
<dbReference type="OpenTargets" id="ENSG00000108821"/>
<protein>
    <submittedName>
        <fullName evidence="3">Collagen type I alpha 1 chain</fullName>
    </submittedName>
</protein>
<dbReference type="SMR" id="I3L3H7"/>
<dbReference type="Ensembl" id="ENST00000507689.1">
    <property type="protein sequence ID" value="ENSP00000460459.1"/>
    <property type="gene ID" value="ENSG00000108821.15"/>
</dbReference>
<dbReference type="HOGENOM" id="CLU_1708305_0_0_1"/>
<feature type="non-terminal residue" evidence="3">
    <location>
        <position position="154"/>
    </location>
</feature>
<evidence type="ECO:0000313" key="4">
    <source>
        <dbReference type="Proteomes" id="UP000005640"/>
    </source>
</evidence>
<evidence type="ECO:0007829" key="8">
    <source>
        <dbReference type="PubMed" id="24275569"/>
    </source>
</evidence>